<gene>
    <name evidence="1" type="ORF">RRG08_020540</name>
</gene>
<dbReference type="EMBL" id="JAWDGP010004504">
    <property type="protein sequence ID" value="KAK3763741.1"/>
    <property type="molecule type" value="Genomic_DNA"/>
</dbReference>
<accession>A0AAE1DAV0</accession>
<proteinExistence type="predicted"/>
<evidence type="ECO:0000313" key="1">
    <source>
        <dbReference type="EMBL" id="KAK3763741.1"/>
    </source>
</evidence>
<dbReference type="Proteomes" id="UP001283361">
    <property type="component" value="Unassembled WGS sequence"/>
</dbReference>
<dbReference type="AlphaFoldDB" id="A0AAE1DAV0"/>
<protein>
    <submittedName>
        <fullName evidence="1">Uncharacterized protein</fullName>
    </submittedName>
</protein>
<evidence type="ECO:0000313" key="2">
    <source>
        <dbReference type="Proteomes" id="UP001283361"/>
    </source>
</evidence>
<keyword evidence="2" id="KW-1185">Reference proteome</keyword>
<organism evidence="1 2">
    <name type="scientific">Elysia crispata</name>
    <name type="common">lettuce slug</name>
    <dbReference type="NCBI Taxonomy" id="231223"/>
    <lineage>
        <taxon>Eukaryota</taxon>
        <taxon>Metazoa</taxon>
        <taxon>Spiralia</taxon>
        <taxon>Lophotrochozoa</taxon>
        <taxon>Mollusca</taxon>
        <taxon>Gastropoda</taxon>
        <taxon>Heterobranchia</taxon>
        <taxon>Euthyneura</taxon>
        <taxon>Panpulmonata</taxon>
        <taxon>Sacoglossa</taxon>
        <taxon>Placobranchoidea</taxon>
        <taxon>Plakobranchidae</taxon>
        <taxon>Elysia</taxon>
    </lineage>
</organism>
<comment type="caution">
    <text evidence="1">The sequence shown here is derived from an EMBL/GenBank/DDBJ whole genome shotgun (WGS) entry which is preliminary data.</text>
</comment>
<name>A0AAE1DAV0_9GAST</name>
<sequence length="145" mass="15752">MGSGTNCLGQDYPPAVSDVASDGYCLLPDSIDINILMESGTNHLGQDCLSAVSDVATNLLSQWSYGYHLLPDSVDVLFFLSSRKIYILMESGTNCLGRDCLYAVSDVASNLLSQWIYMCYPLPDSVDGCCMAVEHHVPSSKEKLV</sequence>
<reference evidence="1" key="1">
    <citation type="journal article" date="2023" name="G3 (Bethesda)">
        <title>A reference genome for the long-term kleptoplast-retaining sea slug Elysia crispata morphotype clarki.</title>
        <authorList>
            <person name="Eastman K.E."/>
            <person name="Pendleton A.L."/>
            <person name="Shaikh M.A."/>
            <person name="Suttiyut T."/>
            <person name="Ogas R."/>
            <person name="Tomko P."/>
            <person name="Gavelis G."/>
            <person name="Widhalm J.R."/>
            <person name="Wisecaver J.H."/>
        </authorList>
    </citation>
    <scope>NUCLEOTIDE SEQUENCE</scope>
    <source>
        <strain evidence="1">ECLA1</strain>
    </source>
</reference>